<evidence type="ECO:0000313" key="2">
    <source>
        <dbReference type="Proteomes" id="UP001293254"/>
    </source>
</evidence>
<accession>A0AAE2CIE1</accession>
<gene>
    <name evidence="1" type="ORF">Salat_1910300</name>
</gene>
<protein>
    <submittedName>
        <fullName evidence="1">Uncharacterized protein</fullName>
    </submittedName>
</protein>
<reference evidence="1" key="2">
    <citation type="journal article" date="2024" name="Plant">
        <title>Genomic evolution and insights into agronomic trait innovations of Sesamum species.</title>
        <authorList>
            <person name="Miao H."/>
            <person name="Wang L."/>
            <person name="Qu L."/>
            <person name="Liu H."/>
            <person name="Sun Y."/>
            <person name="Le M."/>
            <person name="Wang Q."/>
            <person name="Wei S."/>
            <person name="Zheng Y."/>
            <person name="Lin W."/>
            <person name="Duan Y."/>
            <person name="Cao H."/>
            <person name="Xiong S."/>
            <person name="Wang X."/>
            <person name="Wei L."/>
            <person name="Li C."/>
            <person name="Ma Q."/>
            <person name="Ju M."/>
            <person name="Zhao R."/>
            <person name="Li G."/>
            <person name="Mu C."/>
            <person name="Tian Q."/>
            <person name="Mei H."/>
            <person name="Zhang T."/>
            <person name="Gao T."/>
            <person name="Zhang H."/>
        </authorList>
    </citation>
    <scope>NUCLEOTIDE SEQUENCE</scope>
    <source>
        <strain evidence="1">3651</strain>
    </source>
</reference>
<evidence type="ECO:0000313" key="1">
    <source>
        <dbReference type="EMBL" id="KAK4423275.1"/>
    </source>
</evidence>
<dbReference type="AlphaFoldDB" id="A0AAE2CIE1"/>
<keyword evidence="2" id="KW-1185">Reference proteome</keyword>
<name>A0AAE2CIE1_9LAMI</name>
<comment type="caution">
    <text evidence="1">The sequence shown here is derived from an EMBL/GenBank/DDBJ whole genome shotgun (WGS) entry which is preliminary data.</text>
</comment>
<organism evidence="1 2">
    <name type="scientific">Sesamum alatum</name>
    <dbReference type="NCBI Taxonomy" id="300844"/>
    <lineage>
        <taxon>Eukaryota</taxon>
        <taxon>Viridiplantae</taxon>
        <taxon>Streptophyta</taxon>
        <taxon>Embryophyta</taxon>
        <taxon>Tracheophyta</taxon>
        <taxon>Spermatophyta</taxon>
        <taxon>Magnoliopsida</taxon>
        <taxon>eudicotyledons</taxon>
        <taxon>Gunneridae</taxon>
        <taxon>Pentapetalae</taxon>
        <taxon>asterids</taxon>
        <taxon>lamiids</taxon>
        <taxon>Lamiales</taxon>
        <taxon>Pedaliaceae</taxon>
        <taxon>Sesamum</taxon>
    </lineage>
</organism>
<reference evidence="1" key="1">
    <citation type="submission" date="2020-06" db="EMBL/GenBank/DDBJ databases">
        <authorList>
            <person name="Li T."/>
            <person name="Hu X."/>
            <person name="Zhang T."/>
            <person name="Song X."/>
            <person name="Zhang H."/>
            <person name="Dai N."/>
            <person name="Sheng W."/>
            <person name="Hou X."/>
            <person name="Wei L."/>
        </authorList>
    </citation>
    <scope>NUCLEOTIDE SEQUENCE</scope>
    <source>
        <strain evidence="1">3651</strain>
        <tissue evidence="1">Leaf</tissue>
    </source>
</reference>
<proteinExistence type="predicted"/>
<dbReference type="EMBL" id="JACGWO010000007">
    <property type="protein sequence ID" value="KAK4423275.1"/>
    <property type="molecule type" value="Genomic_DNA"/>
</dbReference>
<sequence>MLVDADCEGQQLDSLVGGSCCGGDYFLRAAFDEQGAISIIKLIRKVKWSPDHAFAMTSVLSIRFMDIMTHPTARDVILECLLLFPTQPNQFGKVTLIFEAALRKTKERGYNSYYNALVRRLESLIESTWSVAGSNCRRKECVDYFGR</sequence>
<dbReference type="Proteomes" id="UP001293254">
    <property type="component" value="Unassembled WGS sequence"/>
</dbReference>